<reference evidence="3" key="1">
    <citation type="journal article" date="2019" name="Int. J. Syst. Evol. Microbiol.">
        <title>The Global Catalogue of Microorganisms (GCM) 10K type strain sequencing project: providing services to taxonomists for standard genome sequencing and annotation.</title>
        <authorList>
            <consortium name="The Broad Institute Genomics Platform"/>
            <consortium name="The Broad Institute Genome Sequencing Center for Infectious Disease"/>
            <person name="Wu L."/>
            <person name="Ma J."/>
        </authorList>
    </citation>
    <scope>NUCLEOTIDE SEQUENCE [LARGE SCALE GENOMIC DNA]</scope>
    <source>
        <strain evidence="3">JCM 4816</strain>
    </source>
</reference>
<name>A0ABW1GBQ1_9ACTN</name>
<feature type="non-terminal residue" evidence="2">
    <location>
        <position position="182"/>
    </location>
</feature>
<dbReference type="Proteomes" id="UP001596174">
    <property type="component" value="Unassembled WGS sequence"/>
</dbReference>
<evidence type="ECO:0000256" key="1">
    <source>
        <dbReference type="SAM" id="Phobius"/>
    </source>
</evidence>
<keyword evidence="1" id="KW-1133">Transmembrane helix</keyword>
<evidence type="ECO:0000313" key="3">
    <source>
        <dbReference type="Proteomes" id="UP001596174"/>
    </source>
</evidence>
<feature type="transmembrane region" description="Helical" evidence="1">
    <location>
        <begin position="45"/>
        <end position="62"/>
    </location>
</feature>
<feature type="transmembrane region" description="Helical" evidence="1">
    <location>
        <begin position="146"/>
        <end position="167"/>
    </location>
</feature>
<accession>A0ABW1GBQ1</accession>
<protein>
    <submittedName>
        <fullName evidence="2">FUSC family protein</fullName>
    </submittedName>
</protein>
<proteinExistence type="predicted"/>
<sequence length="182" mass="18589">MSRSPLPPVLRLARPAEAWFKPALSVVIAGAVPDFVLLGIGRLDLVMFTMAGSLCALFGHQLPYAARARAIPGVVLGMTAGLALALLAGAATSSVPLLVLVGAALAAVQKTLVDATRIGPPGHVIFVFVSSGALFVHQPAQLIPGHLALTLGAGLIAWAVTLAPALLRPHGPERRATARALA</sequence>
<gene>
    <name evidence="2" type="ORF">ACFP3V_29080</name>
</gene>
<evidence type="ECO:0000313" key="2">
    <source>
        <dbReference type="EMBL" id="MFC5911246.1"/>
    </source>
</evidence>
<keyword evidence="1" id="KW-0812">Transmembrane</keyword>
<keyword evidence="3" id="KW-1185">Reference proteome</keyword>
<keyword evidence="1" id="KW-0472">Membrane</keyword>
<comment type="caution">
    <text evidence="2">The sequence shown here is derived from an EMBL/GenBank/DDBJ whole genome shotgun (WGS) entry which is preliminary data.</text>
</comment>
<organism evidence="2 3">
    <name type="scientific">Streptacidiphilus monticola</name>
    <dbReference type="NCBI Taxonomy" id="2161674"/>
    <lineage>
        <taxon>Bacteria</taxon>
        <taxon>Bacillati</taxon>
        <taxon>Actinomycetota</taxon>
        <taxon>Actinomycetes</taxon>
        <taxon>Kitasatosporales</taxon>
        <taxon>Streptomycetaceae</taxon>
        <taxon>Streptacidiphilus</taxon>
    </lineage>
</organism>
<dbReference type="EMBL" id="JBHSQJ010000151">
    <property type="protein sequence ID" value="MFC5911246.1"/>
    <property type="molecule type" value="Genomic_DNA"/>
</dbReference>